<organism evidence="2 3">
    <name type="scientific">Taxus chinensis</name>
    <name type="common">Chinese yew</name>
    <name type="synonym">Taxus wallichiana var. chinensis</name>
    <dbReference type="NCBI Taxonomy" id="29808"/>
    <lineage>
        <taxon>Eukaryota</taxon>
        <taxon>Viridiplantae</taxon>
        <taxon>Streptophyta</taxon>
        <taxon>Embryophyta</taxon>
        <taxon>Tracheophyta</taxon>
        <taxon>Spermatophyta</taxon>
        <taxon>Pinopsida</taxon>
        <taxon>Pinidae</taxon>
        <taxon>Conifers II</taxon>
        <taxon>Cupressales</taxon>
        <taxon>Taxaceae</taxon>
        <taxon>Taxus</taxon>
    </lineage>
</organism>
<dbReference type="Proteomes" id="UP000824469">
    <property type="component" value="Unassembled WGS sequence"/>
</dbReference>
<gene>
    <name evidence="2" type="ORF">KI387_011456</name>
</gene>
<sequence length="79" mass="8584">VSSDERRLGQRWEMGSIGMAWEGRAWGSSLWGVRLRPRWGKDQMIQGSMVGKGVEREMELDGGGSGSVEGLSRGAVCEG</sequence>
<proteinExistence type="predicted"/>
<feature type="non-terminal residue" evidence="2">
    <location>
        <position position="1"/>
    </location>
</feature>
<reference evidence="2 3" key="1">
    <citation type="journal article" date="2021" name="Nat. Plants">
        <title>The Taxus genome provides insights into paclitaxel biosynthesis.</title>
        <authorList>
            <person name="Xiong X."/>
            <person name="Gou J."/>
            <person name="Liao Q."/>
            <person name="Li Y."/>
            <person name="Zhou Q."/>
            <person name="Bi G."/>
            <person name="Li C."/>
            <person name="Du R."/>
            <person name="Wang X."/>
            <person name="Sun T."/>
            <person name="Guo L."/>
            <person name="Liang H."/>
            <person name="Lu P."/>
            <person name="Wu Y."/>
            <person name="Zhang Z."/>
            <person name="Ro D.K."/>
            <person name="Shang Y."/>
            <person name="Huang S."/>
            <person name="Yan J."/>
        </authorList>
    </citation>
    <scope>NUCLEOTIDE SEQUENCE [LARGE SCALE GENOMIC DNA]</scope>
    <source>
        <strain evidence="2">Ta-2019</strain>
    </source>
</reference>
<evidence type="ECO:0000313" key="3">
    <source>
        <dbReference type="Proteomes" id="UP000824469"/>
    </source>
</evidence>
<name>A0AA38FM41_TAXCH</name>
<evidence type="ECO:0000256" key="1">
    <source>
        <dbReference type="SAM" id="MobiDB-lite"/>
    </source>
</evidence>
<keyword evidence="3" id="KW-1185">Reference proteome</keyword>
<evidence type="ECO:0000313" key="2">
    <source>
        <dbReference type="EMBL" id="KAH9307052.1"/>
    </source>
</evidence>
<feature type="non-terminal residue" evidence="2">
    <location>
        <position position="79"/>
    </location>
</feature>
<dbReference type="EMBL" id="JAHRHJ020000008">
    <property type="protein sequence ID" value="KAH9307052.1"/>
    <property type="molecule type" value="Genomic_DNA"/>
</dbReference>
<accession>A0AA38FM41</accession>
<comment type="caution">
    <text evidence="2">The sequence shown here is derived from an EMBL/GenBank/DDBJ whole genome shotgun (WGS) entry which is preliminary data.</text>
</comment>
<dbReference type="AlphaFoldDB" id="A0AA38FM41"/>
<protein>
    <submittedName>
        <fullName evidence="2">Uncharacterized protein</fullName>
    </submittedName>
</protein>
<feature type="region of interest" description="Disordered" evidence="1">
    <location>
        <begin position="58"/>
        <end position="79"/>
    </location>
</feature>